<dbReference type="GO" id="GO:0030313">
    <property type="term" value="C:cell envelope"/>
    <property type="evidence" value="ECO:0007669"/>
    <property type="project" value="UniProtKB-SubCell"/>
</dbReference>
<feature type="signal peptide" evidence="4">
    <location>
        <begin position="1"/>
        <end position="33"/>
    </location>
</feature>
<dbReference type="AlphaFoldDB" id="A0A2V1K3V8"/>
<organism evidence="9 10">
    <name type="scientific">Corticimicrobacter populi</name>
    <dbReference type="NCBI Taxonomy" id="2175229"/>
    <lineage>
        <taxon>Bacteria</taxon>
        <taxon>Pseudomonadati</taxon>
        <taxon>Pseudomonadota</taxon>
        <taxon>Betaproteobacteria</taxon>
        <taxon>Burkholderiales</taxon>
        <taxon>Alcaligenaceae</taxon>
        <taxon>Corticimicrobacter</taxon>
    </lineage>
</organism>
<protein>
    <submittedName>
        <fullName evidence="9">Efflux transporter periplasmic adaptor subunit</fullName>
    </submittedName>
</protein>
<dbReference type="FunFam" id="2.40.420.20:FF:000001">
    <property type="entry name" value="Efflux RND transporter periplasmic adaptor subunit"/>
    <property type="match status" value="1"/>
</dbReference>
<comment type="caution">
    <text evidence="9">The sequence shown here is derived from an EMBL/GenBank/DDBJ whole genome shotgun (WGS) entry which is preliminary data.</text>
</comment>
<keyword evidence="10" id="KW-1185">Reference proteome</keyword>
<evidence type="ECO:0000259" key="7">
    <source>
        <dbReference type="Pfam" id="PF25944"/>
    </source>
</evidence>
<dbReference type="Gene3D" id="2.40.50.100">
    <property type="match status" value="1"/>
</dbReference>
<dbReference type="PANTHER" id="PTHR30158:SF26">
    <property type="entry name" value="RESISTANCE-NODULATION-CELL DIVISION (RND) MULTIDRUG EFFLUX MEMBRANE FUSION PROTEIN MEXE"/>
    <property type="match status" value="1"/>
</dbReference>
<dbReference type="NCBIfam" id="TIGR01730">
    <property type="entry name" value="RND_mfp"/>
    <property type="match status" value="1"/>
</dbReference>
<feature type="coiled-coil region" evidence="3">
    <location>
        <begin position="102"/>
        <end position="174"/>
    </location>
</feature>
<dbReference type="InterPro" id="IPR058625">
    <property type="entry name" value="MdtA-like_BSH"/>
</dbReference>
<keyword evidence="4" id="KW-0732">Signal</keyword>
<evidence type="ECO:0000259" key="6">
    <source>
        <dbReference type="Pfam" id="PF25917"/>
    </source>
</evidence>
<dbReference type="InterPro" id="IPR006143">
    <property type="entry name" value="RND_pump_MFP"/>
</dbReference>
<feature type="chain" id="PRO_5016025664" evidence="4">
    <location>
        <begin position="34"/>
        <end position="399"/>
    </location>
</feature>
<reference evidence="10" key="1">
    <citation type="submission" date="2018-05" db="EMBL/GenBank/DDBJ databases">
        <authorList>
            <person name="Li Y."/>
        </authorList>
    </citation>
    <scope>NUCLEOTIDE SEQUENCE [LARGE SCALE GENOMIC DNA]</scope>
    <source>
        <strain evidence="10">3d-2-2</strain>
    </source>
</reference>
<keyword evidence="3" id="KW-0175">Coiled coil</keyword>
<dbReference type="InterPro" id="IPR058624">
    <property type="entry name" value="MdtA-like_HH"/>
</dbReference>
<comment type="subcellular location">
    <subcellularLocation>
        <location evidence="1">Cell envelope</location>
    </subcellularLocation>
</comment>
<evidence type="ECO:0000313" key="10">
    <source>
        <dbReference type="Proteomes" id="UP000245212"/>
    </source>
</evidence>
<dbReference type="GO" id="GO:0022857">
    <property type="term" value="F:transmembrane transporter activity"/>
    <property type="evidence" value="ECO:0007669"/>
    <property type="project" value="InterPro"/>
</dbReference>
<dbReference type="Pfam" id="PF25917">
    <property type="entry name" value="BSH_RND"/>
    <property type="match status" value="1"/>
</dbReference>
<dbReference type="Proteomes" id="UP000245212">
    <property type="component" value="Unassembled WGS sequence"/>
</dbReference>
<comment type="similarity">
    <text evidence="2">Belongs to the membrane fusion protein (MFP) (TC 8.A.1) family.</text>
</comment>
<dbReference type="GO" id="GO:0005886">
    <property type="term" value="C:plasma membrane"/>
    <property type="evidence" value="ECO:0007669"/>
    <property type="project" value="TreeGrafter"/>
</dbReference>
<dbReference type="RefSeq" id="WP_109061513.1">
    <property type="nucleotide sequence ID" value="NZ_QETA01000002.1"/>
</dbReference>
<name>A0A2V1K3V8_9BURK</name>
<evidence type="ECO:0000259" key="5">
    <source>
        <dbReference type="Pfam" id="PF25876"/>
    </source>
</evidence>
<dbReference type="Gene3D" id="2.40.420.20">
    <property type="match status" value="1"/>
</dbReference>
<evidence type="ECO:0000313" key="9">
    <source>
        <dbReference type="EMBL" id="PWF24237.1"/>
    </source>
</evidence>
<evidence type="ECO:0000256" key="1">
    <source>
        <dbReference type="ARBA" id="ARBA00004196"/>
    </source>
</evidence>
<accession>A0A2V1K3V8</accession>
<dbReference type="Pfam" id="PF25967">
    <property type="entry name" value="RND-MFP_C"/>
    <property type="match status" value="1"/>
</dbReference>
<dbReference type="EMBL" id="QETA01000002">
    <property type="protein sequence ID" value="PWF24237.1"/>
    <property type="molecule type" value="Genomic_DNA"/>
</dbReference>
<dbReference type="InterPro" id="IPR058626">
    <property type="entry name" value="MdtA-like_b-barrel"/>
</dbReference>
<evidence type="ECO:0000256" key="3">
    <source>
        <dbReference type="SAM" id="Coils"/>
    </source>
</evidence>
<dbReference type="Gene3D" id="2.40.30.170">
    <property type="match status" value="1"/>
</dbReference>
<dbReference type="SUPFAM" id="SSF111369">
    <property type="entry name" value="HlyD-like secretion proteins"/>
    <property type="match status" value="1"/>
</dbReference>
<evidence type="ECO:0000256" key="4">
    <source>
        <dbReference type="SAM" id="SignalP"/>
    </source>
</evidence>
<dbReference type="GO" id="GO:0046677">
    <property type="term" value="P:response to antibiotic"/>
    <property type="evidence" value="ECO:0007669"/>
    <property type="project" value="TreeGrafter"/>
</dbReference>
<feature type="domain" description="Multidrug resistance protein MdtA-like alpha-helical hairpin" evidence="5">
    <location>
        <begin position="109"/>
        <end position="178"/>
    </location>
</feature>
<evidence type="ECO:0000256" key="2">
    <source>
        <dbReference type="ARBA" id="ARBA00009477"/>
    </source>
</evidence>
<dbReference type="Pfam" id="PF25944">
    <property type="entry name" value="Beta-barrel_RND"/>
    <property type="match status" value="1"/>
</dbReference>
<dbReference type="Gene3D" id="1.10.287.470">
    <property type="entry name" value="Helix hairpin bin"/>
    <property type="match status" value="1"/>
</dbReference>
<sequence>MTSTFSGTTSRGALVLLAPLLLALAVSGCRSQAAEDTAPAAPTVGVAPALSRQIIQWDDFSGHIEAVESVALRPRVSGYIEKITYQEGQIVQRGDVLFEIDARSYQAALNQAEAELARARTRERLARSEFVRSQKLVAVQAVSTEMLEQRRAAVEQAQADVQSAQAAVAQNRLDLDFTKVRAPITGRAGRALVTVGNLVTADGQDSVLTTLVSQDPVYVHFDSDERTYLRYARMSRNGERPDERNGGVPVQVGLTGEAGYPHAGRVDFIDNRVDTGTGTIRVRATLPNPDGHLTPGLYARVRLQASSAFDAVLIDDKAIMTDQDRKYVYVVDEQNAAQRRDIRLGRKSDGLRVVEQGLEPGERVVVTGIQKVFFPGMTVAVQEAPMAPLQLAQQSNASH</sequence>
<feature type="domain" description="Multidrug resistance protein MdtA-like beta-barrel" evidence="7">
    <location>
        <begin position="216"/>
        <end position="305"/>
    </location>
</feature>
<dbReference type="Pfam" id="PF25876">
    <property type="entry name" value="HH_MFP_RND"/>
    <property type="match status" value="1"/>
</dbReference>
<feature type="domain" description="Multidrug resistance protein MdtA-like barrel-sandwich hybrid" evidence="6">
    <location>
        <begin position="69"/>
        <end position="210"/>
    </location>
</feature>
<evidence type="ECO:0000259" key="8">
    <source>
        <dbReference type="Pfam" id="PF25967"/>
    </source>
</evidence>
<gene>
    <name evidence="9" type="ORF">DD235_06920</name>
</gene>
<proteinExistence type="inferred from homology"/>
<dbReference type="PANTHER" id="PTHR30158">
    <property type="entry name" value="ACRA/E-RELATED COMPONENT OF DRUG EFFLUX TRANSPORTER"/>
    <property type="match status" value="1"/>
</dbReference>
<feature type="domain" description="Multidrug resistance protein MdtA-like C-terminal permuted SH3" evidence="8">
    <location>
        <begin position="310"/>
        <end position="371"/>
    </location>
</feature>
<dbReference type="InterPro" id="IPR058627">
    <property type="entry name" value="MdtA-like_C"/>
</dbReference>